<gene>
    <name evidence="2" type="ORF">OBRU01_07577</name>
</gene>
<evidence type="ECO:0000313" key="2">
    <source>
        <dbReference type="EMBL" id="KOB75426.1"/>
    </source>
</evidence>
<organism evidence="2 3">
    <name type="scientific">Operophtera brumata</name>
    <name type="common">Winter moth</name>
    <name type="synonym">Phalaena brumata</name>
    <dbReference type="NCBI Taxonomy" id="104452"/>
    <lineage>
        <taxon>Eukaryota</taxon>
        <taxon>Metazoa</taxon>
        <taxon>Ecdysozoa</taxon>
        <taxon>Arthropoda</taxon>
        <taxon>Hexapoda</taxon>
        <taxon>Insecta</taxon>
        <taxon>Pterygota</taxon>
        <taxon>Neoptera</taxon>
        <taxon>Endopterygota</taxon>
        <taxon>Lepidoptera</taxon>
        <taxon>Glossata</taxon>
        <taxon>Ditrysia</taxon>
        <taxon>Geometroidea</taxon>
        <taxon>Geometridae</taxon>
        <taxon>Larentiinae</taxon>
        <taxon>Operophtera</taxon>
    </lineage>
</organism>
<evidence type="ECO:0000256" key="1">
    <source>
        <dbReference type="SAM" id="MobiDB-lite"/>
    </source>
</evidence>
<proteinExistence type="predicted"/>
<feature type="region of interest" description="Disordered" evidence="1">
    <location>
        <begin position="37"/>
        <end position="65"/>
    </location>
</feature>
<keyword evidence="3" id="KW-1185">Reference proteome</keyword>
<dbReference type="STRING" id="104452.A0A0L7LJP4"/>
<accession>A0A0L7LJP4</accession>
<sequence length="127" mass="14449">MSDKLKELRERSQKRKKLLAQTLGVSSVSELRHALGSNLDVPSKKQAKAGKHREPADKTPTKEQADELVYTDSSTFLKTFDLKQMNNKFDVVLVEPPLGAGWRWRDVQALELQHVAQPRSFIFLCCL</sequence>
<feature type="compositionally biased region" description="Basic and acidic residues" evidence="1">
    <location>
        <begin position="52"/>
        <end position="65"/>
    </location>
</feature>
<comment type="caution">
    <text evidence="2">The sequence shown here is derived from an EMBL/GenBank/DDBJ whole genome shotgun (WGS) entry which is preliminary data.</text>
</comment>
<protein>
    <submittedName>
        <fullName evidence="2">Karyogamy protein KAR4</fullName>
    </submittedName>
</protein>
<dbReference type="EMBL" id="JTDY01000922">
    <property type="protein sequence ID" value="KOB75426.1"/>
    <property type="molecule type" value="Genomic_DNA"/>
</dbReference>
<dbReference type="Proteomes" id="UP000037510">
    <property type="component" value="Unassembled WGS sequence"/>
</dbReference>
<name>A0A0L7LJP4_OPEBR</name>
<evidence type="ECO:0000313" key="3">
    <source>
        <dbReference type="Proteomes" id="UP000037510"/>
    </source>
</evidence>
<reference evidence="2 3" key="1">
    <citation type="journal article" date="2015" name="Genome Biol. Evol.">
        <title>The genome of winter moth (Operophtera brumata) provides a genomic perspective on sexual dimorphism and phenology.</title>
        <authorList>
            <person name="Derks M.F."/>
            <person name="Smit S."/>
            <person name="Salis L."/>
            <person name="Schijlen E."/>
            <person name="Bossers A."/>
            <person name="Mateman C."/>
            <person name="Pijl A.S."/>
            <person name="de Ridder D."/>
            <person name="Groenen M.A."/>
            <person name="Visser M.E."/>
            <person name="Megens H.J."/>
        </authorList>
    </citation>
    <scope>NUCLEOTIDE SEQUENCE [LARGE SCALE GENOMIC DNA]</scope>
    <source>
        <strain evidence="2">WM2013NL</strain>
        <tissue evidence="2">Head and thorax</tissue>
    </source>
</reference>
<dbReference type="AlphaFoldDB" id="A0A0L7LJP4"/>